<dbReference type="InterPro" id="IPR008991">
    <property type="entry name" value="Translation_prot_SH3-like_sf"/>
</dbReference>
<comment type="subcellular location">
    <subcellularLocation>
        <location evidence="1 7">Cytoplasm</location>
    </subcellularLocation>
</comment>
<dbReference type="HAMAP" id="MF_00141">
    <property type="entry name" value="EF_P"/>
    <property type="match status" value="1"/>
</dbReference>
<evidence type="ECO:0000313" key="11">
    <source>
        <dbReference type="Proteomes" id="UP000647241"/>
    </source>
</evidence>
<dbReference type="InterPro" id="IPR013185">
    <property type="entry name" value="Transl_elong_KOW-like"/>
</dbReference>
<evidence type="ECO:0000256" key="2">
    <source>
        <dbReference type="ARBA" id="ARBA00004815"/>
    </source>
</evidence>
<gene>
    <name evidence="7 10" type="primary">efp</name>
    <name evidence="10" type="ORF">GCM10011585_27970</name>
</gene>
<dbReference type="Pfam" id="PF01132">
    <property type="entry name" value="EFP"/>
    <property type="match status" value="1"/>
</dbReference>
<dbReference type="Proteomes" id="UP000647241">
    <property type="component" value="Unassembled WGS sequence"/>
</dbReference>
<comment type="function">
    <text evidence="7">Involved in peptide bond synthesis. Stimulates efficient translation and peptide-bond synthesis on native or reconstituted 70S ribosomes in vitro. Probably functions indirectly by altering the affinity of the ribosome for aminoacyl-tRNA, thus increasing their reactivity as acceptors for peptidyl transferase.</text>
</comment>
<evidence type="ECO:0000313" key="10">
    <source>
        <dbReference type="EMBL" id="GGG82740.1"/>
    </source>
</evidence>
<reference evidence="10" key="2">
    <citation type="submission" date="2020-09" db="EMBL/GenBank/DDBJ databases">
        <authorList>
            <person name="Sun Q."/>
            <person name="Zhou Y."/>
        </authorList>
    </citation>
    <scope>NUCLEOTIDE SEQUENCE</scope>
    <source>
        <strain evidence="10">CGMCC 1.12997</strain>
    </source>
</reference>
<dbReference type="CDD" id="cd05794">
    <property type="entry name" value="S1_EF-P_repeat_2"/>
    <property type="match status" value="1"/>
</dbReference>
<dbReference type="InterPro" id="IPR011768">
    <property type="entry name" value="Transl_elongation_fac_P"/>
</dbReference>
<feature type="domain" description="Translation elongation factor P/YeiP central" evidence="9">
    <location>
        <begin position="72"/>
        <end position="126"/>
    </location>
</feature>
<dbReference type="SMART" id="SM01185">
    <property type="entry name" value="EFP"/>
    <property type="match status" value="1"/>
</dbReference>
<accession>A0A917HLU7</accession>
<evidence type="ECO:0000256" key="1">
    <source>
        <dbReference type="ARBA" id="ARBA00004496"/>
    </source>
</evidence>
<dbReference type="GO" id="GO:0043043">
    <property type="term" value="P:peptide biosynthetic process"/>
    <property type="evidence" value="ECO:0007669"/>
    <property type="project" value="InterPro"/>
</dbReference>
<evidence type="ECO:0000256" key="7">
    <source>
        <dbReference type="HAMAP-Rule" id="MF_00141"/>
    </source>
</evidence>
<dbReference type="InterPro" id="IPR013852">
    <property type="entry name" value="Transl_elong_P/YeiP_CS"/>
</dbReference>
<keyword evidence="6 7" id="KW-0648">Protein biosynthesis</keyword>
<dbReference type="PROSITE" id="PS01275">
    <property type="entry name" value="EFP"/>
    <property type="match status" value="1"/>
</dbReference>
<dbReference type="InterPro" id="IPR015365">
    <property type="entry name" value="Elong-fact-P_C"/>
</dbReference>
<dbReference type="PANTHER" id="PTHR30053">
    <property type="entry name" value="ELONGATION FACTOR P"/>
    <property type="match status" value="1"/>
</dbReference>
<dbReference type="Gene3D" id="2.40.50.140">
    <property type="entry name" value="Nucleic acid-binding proteins"/>
    <property type="match status" value="2"/>
</dbReference>
<evidence type="ECO:0000256" key="4">
    <source>
        <dbReference type="ARBA" id="ARBA00022490"/>
    </source>
</evidence>
<dbReference type="GO" id="GO:0005829">
    <property type="term" value="C:cytosol"/>
    <property type="evidence" value="ECO:0007669"/>
    <property type="project" value="UniProtKB-ARBA"/>
</dbReference>
<dbReference type="SMART" id="SM00841">
    <property type="entry name" value="Elong-fact-P_C"/>
    <property type="match status" value="1"/>
</dbReference>
<dbReference type="Pfam" id="PF08207">
    <property type="entry name" value="EFP_N"/>
    <property type="match status" value="1"/>
</dbReference>
<evidence type="ECO:0000259" key="8">
    <source>
        <dbReference type="SMART" id="SM00841"/>
    </source>
</evidence>
<dbReference type="AlphaFoldDB" id="A0A917HLU7"/>
<name>A0A917HLU7_9BACT</name>
<dbReference type="NCBIfam" id="NF001810">
    <property type="entry name" value="PRK00529.1"/>
    <property type="match status" value="1"/>
</dbReference>
<dbReference type="GO" id="GO:0003746">
    <property type="term" value="F:translation elongation factor activity"/>
    <property type="evidence" value="ECO:0007669"/>
    <property type="project" value="UniProtKB-UniRule"/>
</dbReference>
<dbReference type="Pfam" id="PF09285">
    <property type="entry name" value="Elong-fact-P_C"/>
    <property type="match status" value="1"/>
</dbReference>
<evidence type="ECO:0000256" key="3">
    <source>
        <dbReference type="ARBA" id="ARBA00009479"/>
    </source>
</evidence>
<dbReference type="PANTHER" id="PTHR30053:SF12">
    <property type="entry name" value="ELONGATION FACTOR P (EF-P) FAMILY PROTEIN"/>
    <property type="match status" value="1"/>
</dbReference>
<dbReference type="EMBL" id="BMGT01000003">
    <property type="protein sequence ID" value="GGG82740.1"/>
    <property type="molecule type" value="Genomic_DNA"/>
</dbReference>
<dbReference type="InterPro" id="IPR020599">
    <property type="entry name" value="Transl_elong_fac_P/YeiP"/>
</dbReference>
<evidence type="ECO:0000256" key="5">
    <source>
        <dbReference type="ARBA" id="ARBA00022768"/>
    </source>
</evidence>
<dbReference type="PIRSF" id="PIRSF005901">
    <property type="entry name" value="EF-P"/>
    <property type="match status" value="1"/>
</dbReference>
<comment type="pathway">
    <text evidence="2 7">Protein biosynthesis; polypeptide chain elongation.</text>
</comment>
<dbReference type="RefSeq" id="WP_188554812.1">
    <property type="nucleotide sequence ID" value="NZ_BMGT01000003.1"/>
</dbReference>
<keyword evidence="4 7" id="KW-0963">Cytoplasm</keyword>
<keyword evidence="11" id="KW-1185">Reference proteome</keyword>
<evidence type="ECO:0000259" key="9">
    <source>
        <dbReference type="SMART" id="SM01185"/>
    </source>
</evidence>
<keyword evidence="5 7" id="KW-0251">Elongation factor</keyword>
<proteinExistence type="inferred from homology"/>
<dbReference type="Gene3D" id="2.30.30.30">
    <property type="match status" value="1"/>
</dbReference>
<feature type="domain" description="Elongation factor P C-terminal" evidence="8">
    <location>
        <begin position="134"/>
        <end position="190"/>
    </location>
</feature>
<dbReference type="InterPro" id="IPR014722">
    <property type="entry name" value="Rib_uL2_dom2"/>
</dbReference>
<dbReference type="SUPFAM" id="SSF50104">
    <property type="entry name" value="Translation proteins SH3-like domain"/>
    <property type="match status" value="1"/>
</dbReference>
<comment type="caution">
    <text evidence="10">The sequence shown here is derived from an EMBL/GenBank/DDBJ whole genome shotgun (WGS) entry which is preliminary data.</text>
</comment>
<dbReference type="FunFam" id="2.40.50.140:FF:000004">
    <property type="entry name" value="Elongation factor P"/>
    <property type="match status" value="1"/>
</dbReference>
<dbReference type="CDD" id="cd04470">
    <property type="entry name" value="S1_EF-P_repeat_1"/>
    <property type="match status" value="1"/>
</dbReference>
<evidence type="ECO:0000256" key="6">
    <source>
        <dbReference type="ARBA" id="ARBA00022917"/>
    </source>
</evidence>
<organism evidence="10 11">
    <name type="scientific">Edaphobacter dinghuensis</name>
    <dbReference type="NCBI Taxonomy" id="1560005"/>
    <lineage>
        <taxon>Bacteria</taxon>
        <taxon>Pseudomonadati</taxon>
        <taxon>Acidobacteriota</taxon>
        <taxon>Terriglobia</taxon>
        <taxon>Terriglobales</taxon>
        <taxon>Acidobacteriaceae</taxon>
        <taxon>Edaphobacter</taxon>
    </lineage>
</organism>
<sequence length="194" mass="21281">MAVLIEAINIKRKTVFELENAPYACLDSDITTPTARGGQTLVRLKVRNLLTSAVFEKTFKASDKFKEPDLVLVPASYLYSDGDGSHFLDQESYETLTLDEGMMGNALDFLTEGAMIQLHKYNGNPIGLQLPMFVDLTVTYAEPAARGDFSSGSGTKMAKLETGLELRVPPFIKEGEKVRVTTETGEFSGRADKS</sequence>
<protein>
    <recommendedName>
        <fullName evidence="7">Elongation factor P</fullName>
        <shortName evidence="7">EF-P</shortName>
    </recommendedName>
</protein>
<dbReference type="InterPro" id="IPR001059">
    <property type="entry name" value="Transl_elong_P/YeiP_cen"/>
</dbReference>
<dbReference type="SUPFAM" id="SSF50249">
    <property type="entry name" value="Nucleic acid-binding proteins"/>
    <property type="match status" value="2"/>
</dbReference>
<dbReference type="InterPro" id="IPR012340">
    <property type="entry name" value="NA-bd_OB-fold"/>
</dbReference>
<comment type="similarity">
    <text evidence="3 7">Belongs to the elongation factor P family.</text>
</comment>
<reference evidence="10" key="1">
    <citation type="journal article" date="2014" name="Int. J. Syst. Evol. Microbiol.">
        <title>Complete genome sequence of Corynebacterium casei LMG S-19264T (=DSM 44701T), isolated from a smear-ripened cheese.</title>
        <authorList>
            <consortium name="US DOE Joint Genome Institute (JGI-PGF)"/>
            <person name="Walter F."/>
            <person name="Albersmeier A."/>
            <person name="Kalinowski J."/>
            <person name="Ruckert C."/>
        </authorList>
    </citation>
    <scope>NUCLEOTIDE SEQUENCE</scope>
    <source>
        <strain evidence="10">CGMCC 1.12997</strain>
    </source>
</reference>